<dbReference type="AlphaFoldDB" id="A0A556VA82"/>
<dbReference type="Gene3D" id="3.30.70.330">
    <property type="match status" value="1"/>
</dbReference>
<reference evidence="5 6" key="1">
    <citation type="journal article" date="2019" name="Genome Biol. Evol.">
        <title>Whole-Genome Sequencing of the Giant Devil Catfish, Bagarius yarrelli.</title>
        <authorList>
            <person name="Jiang W."/>
            <person name="Lv Y."/>
            <person name="Cheng L."/>
            <person name="Yang K."/>
            <person name="Chao B."/>
            <person name="Wang X."/>
            <person name="Li Y."/>
            <person name="Pan X."/>
            <person name="You X."/>
            <person name="Zhang Y."/>
            <person name="Yang J."/>
            <person name="Li J."/>
            <person name="Zhang X."/>
            <person name="Liu S."/>
            <person name="Sun C."/>
            <person name="Yang J."/>
            <person name="Shi Q."/>
        </authorList>
    </citation>
    <scope>NUCLEOTIDE SEQUENCE [LARGE SCALE GENOMIC DNA]</scope>
    <source>
        <strain evidence="5">JWS20170419001</strain>
        <tissue evidence="5">Muscle</tissue>
    </source>
</reference>
<comment type="caution">
    <text evidence="5">The sequence shown here is derived from an EMBL/GenBank/DDBJ whole genome shotgun (WGS) entry which is preliminary data.</text>
</comment>
<feature type="domain" description="RRM" evidence="4">
    <location>
        <begin position="25"/>
        <end position="103"/>
    </location>
</feature>
<protein>
    <submittedName>
        <fullName evidence="5">Dead end protein 1</fullName>
    </submittedName>
</protein>
<dbReference type="Proteomes" id="UP000319801">
    <property type="component" value="Unassembled WGS sequence"/>
</dbReference>
<evidence type="ECO:0000256" key="1">
    <source>
        <dbReference type="ARBA" id="ARBA00022884"/>
    </source>
</evidence>
<sequence length="354" mass="39590">MQINGQRKYGGPPPGWKGPVPGPGCEVFISQIPREVYEDRLIPLFQSVAPLYEFRLMMNFSGQNRGFAYAKYGDTASAVAAIRALNMYPLENDVKLTVRRSIEKRQLCLGDLPPTMGRNELLMVLRQIADGVEGVTMSPTGPKEKDVTAVVHYTSHYAASMAKKVLVQAFRKLYGVSISIRWMCGSGKSRREDYEERPPAPSRLKTMTINSVTPTCFQFSPDAEHPPPLPTSPSLLHPHTSQAVGDSTPQVMSKILPLKPRSNMDDLLLDSVHQLRWLCKLHGFGVPLYDVRYNHIGPDGFLYFAYRVMVPGLAMPFFGVVHILPNTCSNNMESEVQRAAAKQILSRIWQSKNL</sequence>
<keyword evidence="1 2" id="KW-0694">RNA-binding</keyword>
<dbReference type="PROSITE" id="PS50102">
    <property type="entry name" value="RRM"/>
    <property type="match status" value="1"/>
</dbReference>
<dbReference type="InterPro" id="IPR012677">
    <property type="entry name" value="Nucleotide-bd_a/b_plait_sf"/>
</dbReference>
<feature type="region of interest" description="Disordered" evidence="3">
    <location>
        <begin position="221"/>
        <end position="248"/>
    </location>
</feature>
<gene>
    <name evidence="5" type="ORF">Baya_14926</name>
</gene>
<dbReference type="SUPFAM" id="SSF54928">
    <property type="entry name" value="RNA-binding domain, RBD"/>
    <property type="match status" value="1"/>
</dbReference>
<feature type="compositionally biased region" description="Low complexity" evidence="3">
    <location>
        <begin position="232"/>
        <end position="241"/>
    </location>
</feature>
<dbReference type="SMART" id="SM00360">
    <property type="entry name" value="RRM"/>
    <property type="match status" value="1"/>
</dbReference>
<evidence type="ECO:0000313" key="5">
    <source>
        <dbReference type="EMBL" id="TTE22036.1"/>
    </source>
</evidence>
<dbReference type="PANTHER" id="PTHR21245">
    <property type="entry name" value="HETEROGENEOUS NUCLEAR RIBONUCLEOPROTEIN"/>
    <property type="match status" value="1"/>
</dbReference>
<organism evidence="5 6">
    <name type="scientific">Bagarius yarrelli</name>
    <name type="common">Goonch</name>
    <name type="synonym">Bagrus yarrelli</name>
    <dbReference type="NCBI Taxonomy" id="175774"/>
    <lineage>
        <taxon>Eukaryota</taxon>
        <taxon>Metazoa</taxon>
        <taxon>Chordata</taxon>
        <taxon>Craniata</taxon>
        <taxon>Vertebrata</taxon>
        <taxon>Euteleostomi</taxon>
        <taxon>Actinopterygii</taxon>
        <taxon>Neopterygii</taxon>
        <taxon>Teleostei</taxon>
        <taxon>Ostariophysi</taxon>
        <taxon>Siluriformes</taxon>
        <taxon>Sisoridae</taxon>
        <taxon>Sisorinae</taxon>
        <taxon>Bagarius</taxon>
    </lineage>
</organism>
<evidence type="ECO:0000256" key="2">
    <source>
        <dbReference type="PROSITE-ProRule" id="PRU00176"/>
    </source>
</evidence>
<dbReference type="Pfam" id="PF00076">
    <property type="entry name" value="RRM_1"/>
    <property type="match status" value="1"/>
</dbReference>
<dbReference type="EMBL" id="VCAZ01000187">
    <property type="protein sequence ID" value="TTE22036.1"/>
    <property type="molecule type" value="Genomic_DNA"/>
</dbReference>
<proteinExistence type="predicted"/>
<evidence type="ECO:0000259" key="4">
    <source>
        <dbReference type="PROSITE" id="PS50102"/>
    </source>
</evidence>
<evidence type="ECO:0000313" key="6">
    <source>
        <dbReference type="Proteomes" id="UP000319801"/>
    </source>
</evidence>
<dbReference type="OrthoDB" id="3800936at2759"/>
<name>A0A556VA82_BAGYA</name>
<accession>A0A556VA82</accession>
<dbReference type="InterPro" id="IPR035979">
    <property type="entry name" value="RBD_domain_sf"/>
</dbReference>
<keyword evidence="6" id="KW-1185">Reference proteome</keyword>
<dbReference type="Pfam" id="PF14709">
    <property type="entry name" value="DND1_DSRM"/>
    <property type="match status" value="1"/>
</dbReference>
<dbReference type="GO" id="GO:0003723">
    <property type="term" value="F:RNA binding"/>
    <property type="evidence" value="ECO:0007669"/>
    <property type="project" value="UniProtKB-UniRule"/>
</dbReference>
<evidence type="ECO:0000256" key="3">
    <source>
        <dbReference type="SAM" id="MobiDB-lite"/>
    </source>
</evidence>
<dbReference type="InterPro" id="IPR000504">
    <property type="entry name" value="RRM_dom"/>
</dbReference>